<keyword evidence="2" id="KW-0547">Nucleotide-binding</keyword>
<evidence type="ECO:0000256" key="1">
    <source>
        <dbReference type="ARBA" id="ARBA00022737"/>
    </source>
</evidence>
<evidence type="ECO:0000313" key="5">
    <source>
        <dbReference type="EMBL" id="KKR04445.1"/>
    </source>
</evidence>
<dbReference type="GO" id="GO:0005524">
    <property type="term" value="F:ATP binding"/>
    <property type="evidence" value="ECO:0007669"/>
    <property type="project" value="UniProtKB-KW"/>
</dbReference>
<name>A0A0G0Q1Y0_9BACT</name>
<proteinExistence type="predicted"/>
<dbReference type="InterPro" id="IPR027417">
    <property type="entry name" value="P-loop_NTPase"/>
</dbReference>
<dbReference type="InterPro" id="IPR050611">
    <property type="entry name" value="ABCF"/>
</dbReference>
<dbReference type="Gene3D" id="3.40.50.300">
    <property type="entry name" value="P-loop containing nucleotide triphosphate hydrolases"/>
    <property type="match status" value="2"/>
</dbReference>
<dbReference type="InterPro" id="IPR003593">
    <property type="entry name" value="AAA+_ATPase"/>
</dbReference>
<dbReference type="Pfam" id="PF00005">
    <property type="entry name" value="ABC_tran"/>
    <property type="match status" value="2"/>
</dbReference>
<keyword evidence="1" id="KW-0677">Repeat</keyword>
<reference evidence="5 6" key="1">
    <citation type="journal article" date="2015" name="Nature">
        <title>rRNA introns, odd ribosomes, and small enigmatic genomes across a large radiation of phyla.</title>
        <authorList>
            <person name="Brown C.T."/>
            <person name="Hug L.A."/>
            <person name="Thomas B.C."/>
            <person name="Sharon I."/>
            <person name="Castelle C.J."/>
            <person name="Singh A."/>
            <person name="Wilkins M.J."/>
            <person name="Williams K.H."/>
            <person name="Banfield J.F."/>
        </authorList>
    </citation>
    <scope>NUCLEOTIDE SEQUENCE [LARGE SCALE GENOMIC DNA]</scope>
</reference>
<gene>
    <name evidence="5" type="ORF">UT30_C0007G0001</name>
</gene>
<organism evidence="5 6">
    <name type="scientific">Candidatus Uhrbacteria bacterium GW2011_GWF2_39_13</name>
    <dbReference type="NCBI Taxonomy" id="1618995"/>
    <lineage>
        <taxon>Bacteria</taxon>
        <taxon>Candidatus Uhriibacteriota</taxon>
    </lineage>
</organism>
<dbReference type="PANTHER" id="PTHR19211:SF14">
    <property type="entry name" value="ATP-BINDING CASSETTE SUB-FAMILY F MEMBER 1"/>
    <property type="match status" value="1"/>
</dbReference>
<dbReference type="SMART" id="SM00382">
    <property type="entry name" value="AAA"/>
    <property type="match status" value="2"/>
</dbReference>
<protein>
    <recommendedName>
        <fullName evidence="4">ABC transporter domain-containing protein</fullName>
    </recommendedName>
</protein>
<dbReference type="EMBL" id="LBWG01000007">
    <property type="protein sequence ID" value="KKR04445.1"/>
    <property type="molecule type" value="Genomic_DNA"/>
</dbReference>
<evidence type="ECO:0000313" key="6">
    <source>
        <dbReference type="Proteomes" id="UP000033935"/>
    </source>
</evidence>
<sequence>MLTLLTMTNNTTVIRFENVSFGYDDDNPILDEASFSVPENGKFTVMGQNGAGKSTIFKLITGELKPDEGKIHLPLNATTATAKQVMAREHLNETVLEFFAHAFAEKKYDLDRRIQNILDTVNLTTPFDKKIGEFSGGQQARLLLAYALIQEPDILLLDEPTNNLDRDGIDHLTTFLIMYEKTVLVISHDADFLNAFTEGVLHLDVFTGKVEKYDGNYTDVVVEISARVERDRMLNARLLKDIQDRKDKINFFAHKGGKMRKLASKLRDQVADDEENMVDVKRDDKTIKDFTIPAQPFTDVIVHLTSVKVIKNHEAHEVALDLKLRRGQHLFVSGPNGIGKSTLLRTLFEGVDPGAKITLGVQVGYYRQDFSGLDFEQTAYQALESVMGVPNNETLRRTAAQFLFDSDALRTKVGALSEGQKGLLCFARFVLQTPGLLIFDEPTNHINFRHLPVIARALNEYEGAMIVVSHAEEFVGSIRFDQELDLSTKVSS</sequence>
<dbReference type="PROSITE" id="PS50893">
    <property type="entry name" value="ABC_TRANSPORTER_2"/>
    <property type="match status" value="1"/>
</dbReference>
<dbReference type="GO" id="GO:0016887">
    <property type="term" value="F:ATP hydrolysis activity"/>
    <property type="evidence" value="ECO:0007669"/>
    <property type="project" value="InterPro"/>
</dbReference>
<dbReference type="SUPFAM" id="SSF52540">
    <property type="entry name" value="P-loop containing nucleoside triphosphate hydrolases"/>
    <property type="match status" value="2"/>
</dbReference>
<accession>A0A0G0Q1Y0</accession>
<dbReference type="PANTHER" id="PTHR19211">
    <property type="entry name" value="ATP-BINDING TRANSPORT PROTEIN-RELATED"/>
    <property type="match status" value="1"/>
</dbReference>
<evidence type="ECO:0000256" key="2">
    <source>
        <dbReference type="ARBA" id="ARBA00022741"/>
    </source>
</evidence>
<dbReference type="Proteomes" id="UP000033935">
    <property type="component" value="Unassembled WGS sequence"/>
</dbReference>
<evidence type="ECO:0000259" key="4">
    <source>
        <dbReference type="PROSITE" id="PS50893"/>
    </source>
</evidence>
<comment type="caution">
    <text evidence="5">The sequence shown here is derived from an EMBL/GenBank/DDBJ whole genome shotgun (WGS) entry which is preliminary data.</text>
</comment>
<feature type="domain" description="ABC transporter" evidence="4">
    <location>
        <begin position="14"/>
        <end position="233"/>
    </location>
</feature>
<dbReference type="AlphaFoldDB" id="A0A0G0Q1Y0"/>
<dbReference type="CDD" id="cd03221">
    <property type="entry name" value="ABCF_EF-3"/>
    <property type="match status" value="1"/>
</dbReference>
<evidence type="ECO:0000256" key="3">
    <source>
        <dbReference type="ARBA" id="ARBA00022840"/>
    </source>
</evidence>
<dbReference type="InterPro" id="IPR003439">
    <property type="entry name" value="ABC_transporter-like_ATP-bd"/>
</dbReference>
<keyword evidence="3" id="KW-0067">ATP-binding</keyword>